<protein>
    <submittedName>
        <fullName evidence="3">Uncharacterized protein</fullName>
    </submittedName>
</protein>
<reference evidence="3" key="1">
    <citation type="journal article" date="2023" name="bioRxiv">
        <title>Scaffold-level genome assemblies of two parasitoid biocontrol wasps reveal the parthenogenesis mechanism and an associated novel virus.</title>
        <authorList>
            <person name="Inwood S."/>
            <person name="Skelly J."/>
            <person name="Guhlin J."/>
            <person name="Harrop T."/>
            <person name="Goldson S."/>
            <person name="Dearden P."/>
        </authorList>
    </citation>
    <scope>NUCLEOTIDE SEQUENCE</scope>
    <source>
        <strain evidence="3">Lincoln</strain>
        <tissue evidence="3">Whole body</tissue>
    </source>
</reference>
<feature type="chain" id="PRO_5041363572" evidence="2">
    <location>
        <begin position="21"/>
        <end position="345"/>
    </location>
</feature>
<comment type="caution">
    <text evidence="3">The sequence shown here is derived from an EMBL/GenBank/DDBJ whole genome shotgun (WGS) entry which is preliminary data.</text>
</comment>
<feature type="region of interest" description="Disordered" evidence="1">
    <location>
        <begin position="87"/>
        <end position="195"/>
    </location>
</feature>
<accession>A0AA39F4H0</accession>
<keyword evidence="2" id="KW-0732">Signal</keyword>
<feature type="compositionally biased region" description="Basic and acidic residues" evidence="1">
    <location>
        <begin position="102"/>
        <end position="119"/>
    </location>
</feature>
<feature type="region of interest" description="Disordered" evidence="1">
    <location>
        <begin position="326"/>
        <end position="345"/>
    </location>
</feature>
<feature type="compositionally biased region" description="Polar residues" evidence="1">
    <location>
        <begin position="172"/>
        <end position="182"/>
    </location>
</feature>
<feature type="region of interest" description="Disordered" evidence="1">
    <location>
        <begin position="235"/>
        <end position="284"/>
    </location>
</feature>
<sequence length="345" mass="38835">MASYKAIFTLVILSISLTTGLPTLVKSTSKDHSNLGGLKKYSFPDDYFNVKAQQAALEQRESTDNCEQVVKKGMICQVCTDPDTNGKNEQCSYASPSYKKAHGYEKSKKKPEKYDKKDLNSQSIKRQALKRQEDSAESEETDDYKSYTSGYSRPSKRYDNNDDDGNDDNSGYVEQSSRSSYVPESERISKNTKKHECEEIDRDGMTCMVCKDSETGGNFEKCSFAYQPKEKVYKYSKSKSIGTPRDKKSKKKPIEKSQSLRRSANSELTGSDATDIAETQQVDDNGCRDVIKDSMTCKVCVHPVTKENSEQCSYSYSPDDKLYAYTRSSSFGTPKKYSSSDSDDE</sequence>
<organism evidence="3 4">
    <name type="scientific">Microctonus hyperodae</name>
    <name type="common">Parasitoid wasp</name>
    <dbReference type="NCBI Taxonomy" id="165561"/>
    <lineage>
        <taxon>Eukaryota</taxon>
        <taxon>Metazoa</taxon>
        <taxon>Ecdysozoa</taxon>
        <taxon>Arthropoda</taxon>
        <taxon>Hexapoda</taxon>
        <taxon>Insecta</taxon>
        <taxon>Pterygota</taxon>
        <taxon>Neoptera</taxon>
        <taxon>Endopterygota</taxon>
        <taxon>Hymenoptera</taxon>
        <taxon>Apocrita</taxon>
        <taxon>Ichneumonoidea</taxon>
        <taxon>Braconidae</taxon>
        <taxon>Euphorinae</taxon>
        <taxon>Microctonus</taxon>
    </lineage>
</organism>
<proteinExistence type="predicted"/>
<name>A0AA39F4H0_MICHY</name>
<feature type="compositionally biased region" description="Basic and acidic residues" evidence="1">
    <location>
        <begin position="184"/>
        <end position="195"/>
    </location>
</feature>
<dbReference type="Proteomes" id="UP001168972">
    <property type="component" value="Unassembled WGS sequence"/>
</dbReference>
<keyword evidence="4" id="KW-1185">Reference proteome</keyword>
<feature type="signal peptide" evidence="2">
    <location>
        <begin position="1"/>
        <end position="20"/>
    </location>
</feature>
<gene>
    <name evidence="3" type="ORF">PV327_006544</name>
</gene>
<reference evidence="3" key="2">
    <citation type="submission" date="2023-03" db="EMBL/GenBank/DDBJ databases">
        <authorList>
            <person name="Inwood S.N."/>
            <person name="Skelly J.G."/>
            <person name="Guhlin J."/>
            <person name="Harrop T.W.R."/>
            <person name="Goldson S.G."/>
            <person name="Dearden P.K."/>
        </authorList>
    </citation>
    <scope>NUCLEOTIDE SEQUENCE</scope>
    <source>
        <strain evidence="3">Lincoln</strain>
        <tissue evidence="3">Whole body</tissue>
    </source>
</reference>
<evidence type="ECO:0000256" key="2">
    <source>
        <dbReference type="SAM" id="SignalP"/>
    </source>
</evidence>
<evidence type="ECO:0000256" key="1">
    <source>
        <dbReference type="SAM" id="MobiDB-lite"/>
    </source>
</evidence>
<evidence type="ECO:0000313" key="3">
    <source>
        <dbReference type="EMBL" id="KAK0162798.1"/>
    </source>
</evidence>
<dbReference type="AlphaFoldDB" id="A0AA39F4H0"/>
<dbReference type="EMBL" id="JAQQBR010001833">
    <property type="protein sequence ID" value="KAK0162798.1"/>
    <property type="molecule type" value="Genomic_DNA"/>
</dbReference>
<feature type="compositionally biased region" description="Polar residues" evidence="1">
    <location>
        <begin position="260"/>
        <end position="283"/>
    </location>
</feature>
<evidence type="ECO:0000313" key="4">
    <source>
        <dbReference type="Proteomes" id="UP001168972"/>
    </source>
</evidence>